<gene>
    <name evidence="1" type="ORF">SAMN04489757_102113</name>
</gene>
<dbReference type="InterPro" id="IPR000801">
    <property type="entry name" value="Esterase-like"/>
</dbReference>
<dbReference type="PANTHER" id="PTHR48098:SF1">
    <property type="entry name" value="DIACYLGLYCEROL ACYLTRANSFERASE_MYCOLYLTRANSFERASE AG85A"/>
    <property type="match status" value="1"/>
</dbReference>
<dbReference type="Pfam" id="PF00756">
    <property type="entry name" value="Esterase"/>
    <property type="match status" value="1"/>
</dbReference>
<keyword evidence="2" id="KW-1185">Reference proteome</keyword>
<dbReference type="Proteomes" id="UP000198806">
    <property type="component" value="Unassembled WGS sequence"/>
</dbReference>
<protein>
    <submittedName>
        <fullName evidence="1">S-formylglutathione hydrolase FrmB</fullName>
    </submittedName>
</protein>
<evidence type="ECO:0000313" key="2">
    <source>
        <dbReference type="Proteomes" id="UP000198806"/>
    </source>
</evidence>
<dbReference type="STRING" id="1527.SAMN04489757_102113"/>
<accession>A0A1I5C3R5</accession>
<dbReference type="EMBL" id="FOWD01000002">
    <property type="protein sequence ID" value="SFN81635.1"/>
    <property type="molecule type" value="Genomic_DNA"/>
</dbReference>
<evidence type="ECO:0000313" key="1">
    <source>
        <dbReference type="EMBL" id="SFN81635.1"/>
    </source>
</evidence>
<dbReference type="PANTHER" id="PTHR48098">
    <property type="entry name" value="ENTEROCHELIN ESTERASE-RELATED"/>
    <property type="match status" value="1"/>
</dbReference>
<dbReference type="AlphaFoldDB" id="A0A1I5C3R5"/>
<dbReference type="RefSeq" id="WP_091683978.1">
    <property type="nucleotide sequence ID" value="NZ_BAABFM010000017.1"/>
</dbReference>
<reference evidence="1 2" key="1">
    <citation type="submission" date="2016-10" db="EMBL/GenBank/DDBJ databases">
        <authorList>
            <person name="de Groot N.N."/>
        </authorList>
    </citation>
    <scope>NUCLEOTIDE SEQUENCE [LARGE SCALE GENOMIC DNA]</scope>
    <source>
        <strain evidence="1 2">DSM 1283</strain>
    </source>
</reference>
<organism evidence="1 2">
    <name type="scientific">Anaerocolumna aminovalerica</name>
    <dbReference type="NCBI Taxonomy" id="1527"/>
    <lineage>
        <taxon>Bacteria</taxon>
        <taxon>Bacillati</taxon>
        <taxon>Bacillota</taxon>
        <taxon>Clostridia</taxon>
        <taxon>Lachnospirales</taxon>
        <taxon>Lachnospiraceae</taxon>
        <taxon>Anaerocolumna</taxon>
    </lineage>
</organism>
<dbReference type="GO" id="GO:0016747">
    <property type="term" value="F:acyltransferase activity, transferring groups other than amino-acyl groups"/>
    <property type="evidence" value="ECO:0007669"/>
    <property type="project" value="TreeGrafter"/>
</dbReference>
<dbReference type="InterPro" id="IPR029058">
    <property type="entry name" value="AB_hydrolase_fold"/>
</dbReference>
<name>A0A1I5C3R5_9FIRM</name>
<dbReference type="OrthoDB" id="9803578at2"/>
<dbReference type="Gene3D" id="3.40.50.1820">
    <property type="entry name" value="alpha/beta hydrolase"/>
    <property type="match status" value="1"/>
</dbReference>
<dbReference type="InterPro" id="IPR050583">
    <property type="entry name" value="Mycobacterial_A85_antigen"/>
</dbReference>
<dbReference type="GO" id="GO:0016787">
    <property type="term" value="F:hydrolase activity"/>
    <property type="evidence" value="ECO:0007669"/>
    <property type="project" value="UniProtKB-KW"/>
</dbReference>
<proteinExistence type="predicted"/>
<keyword evidence="1" id="KW-0378">Hydrolase</keyword>
<sequence length="264" mass="30275">MILCHCNFYSKTLNNHVDVNVLIPTIPDNDCFFHSLDEVYKERKIPVLYLLHGALDDYTMWLRHTNIERYAEEAGIAVVMPSGQNGFYSNAVCGLNYFDYITEELPRFVEYTFPVSRDRENRYIAGPSMGGYGASKCGLGRPDRYRAFGDFSGAVDPQKLEPLMVQMGFGFFRYDLIFGGSDKVTGSKDDLKVMAEKCSEYSEKPYAFVACGKDDTNNYSMNYKLYEKLKSCGFETEFFGGNGLHDWEYWDKCVKEFIKVTKSL</sequence>
<dbReference type="SUPFAM" id="SSF53474">
    <property type="entry name" value="alpha/beta-Hydrolases"/>
    <property type="match status" value="1"/>
</dbReference>